<protein>
    <recommendedName>
        <fullName evidence="2">Reverse transcriptase Ty1/copia-type domain-containing protein</fullName>
    </recommendedName>
</protein>
<dbReference type="Gene3D" id="3.30.420.10">
    <property type="entry name" value="Ribonuclease H-like superfamily/Ribonuclease H"/>
    <property type="match status" value="1"/>
</dbReference>
<dbReference type="InterPro" id="IPR012337">
    <property type="entry name" value="RNaseH-like_sf"/>
</dbReference>
<feature type="compositionally biased region" description="Basic residues" evidence="1">
    <location>
        <begin position="353"/>
        <end position="364"/>
    </location>
</feature>
<dbReference type="EMBL" id="CAMXCT010005083">
    <property type="protein sequence ID" value="CAI4011340.1"/>
    <property type="molecule type" value="Genomic_DNA"/>
</dbReference>
<dbReference type="InterPro" id="IPR013103">
    <property type="entry name" value="RVT_2"/>
</dbReference>
<comment type="caution">
    <text evidence="3">The sequence shown here is derived from an EMBL/GenBank/DDBJ whole genome shotgun (WGS) entry which is preliminary data.</text>
</comment>
<dbReference type="SUPFAM" id="SSF53098">
    <property type="entry name" value="Ribonuclease H-like"/>
    <property type="match status" value="1"/>
</dbReference>
<feature type="domain" description="Reverse transcriptase Ty1/copia-type" evidence="2">
    <location>
        <begin position="1639"/>
        <end position="1852"/>
    </location>
</feature>
<feature type="region of interest" description="Disordered" evidence="1">
    <location>
        <begin position="1572"/>
        <end position="1593"/>
    </location>
</feature>
<reference evidence="4" key="2">
    <citation type="submission" date="2024-04" db="EMBL/GenBank/DDBJ databases">
        <authorList>
            <person name="Chen Y."/>
            <person name="Shah S."/>
            <person name="Dougan E. K."/>
            <person name="Thang M."/>
            <person name="Chan C."/>
        </authorList>
    </citation>
    <scope>NUCLEOTIDE SEQUENCE [LARGE SCALE GENOMIC DNA]</scope>
</reference>
<feature type="non-terminal residue" evidence="3">
    <location>
        <position position="1"/>
    </location>
</feature>
<organism evidence="3">
    <name type="scientific">Cladocopium goreaui</name>
    <dbReference type="NCBI Taxonomy" id="2562237"/>
    <lineage>
        <taxon>Eukaryota</taxon>
        <taxon>Sar</taxon>
        <taxon>Alveolata</taxon>
        <taxon>Dinophyceae</taxon>
        <taxon>Suessiales</taxon>
        <taxon>Symbiodiniaceae</taxon>
        <taxon>Cladocopium</taxon>
    </lineage>
</organism>
<dbReference type="GO" id="GO:0003676">
    <property type="term" value="F:nucleic acid binding"/>
    <property type="evidence" value="ECO:0007669"/>
    <property type="project" value="InterPro"/>
</dbReference>
<feature type="region of interest" description="Disordered" evidence="1">
    <location>
        <begin position="618"/>
        <end position="650"/>
    </location>
</feature>
<dbReference type="EMBL" id="CAMXCT020005083">
    <property type="protein sequence ID" value="CAL1164715.1"/>
    <property type="molecule type" value="Genomic_DNA"/>
</dbReference>
<sequence length="1997" mass="226067">MSLLDRLRWHTFSQTHHDAASTEGKSGVPRFDGESARLAEYSFRVRLKQAREKAMAPEELKKMGPLGIRLIDGLRGPALQVARNLAVDKLAGDERPDYLLQSMQTMLQPRSREEARELYQAGAQQGGPLSRQHGESIPSYVLRRKAWYGLMTDLDPQLTLPDGIELVAQHSRIHERESRHQQGGLHGGSSKGKFYNKGSNKGYNKSKAPWRSYYAEDEREEAWENASQSLGGYEDYDDAAYYGENAEHYNDDYEDPIYQAFQAMIDEGLDETNQESIDHASHILHAEREVFYARQKAQETGHYGFWSQGRSYEVRGNLMLEEKKARIQAMKAKTTCRRCGRYGHWGDDAACRKNVRKGGNKGKGPKGATSSTTSTIPSKGGKSGKSKGQDKPRTVYFTVNEYEEDKATASTAYMVVKVEDKSADEMLDEMIREAQIRSQVESMRPENLPQRLQDEHAALVAQLSAPEDMWQRSASRMCYLDLYLARYENRQDPEWQDAYQERWSEMVQASLKINDELYVMPNDAKQNKNMIYHEPPPESPSPSGVCQHVRTTKQGSNPHSRQVKCRDRGAVLEKEKLAKSEQMKTEDEQQWKHEIKDYRGSTMTTWKWTCQKCGHVERGNKQPGQTAREAAATPSPASVSPAPTTPLDDDDSQAEEIMNLVHHVMEVQRELGVHVSVQQLDKIYDKCKESVVRLLDQETLTAGVHRGRSYNEVYVGEVSYTKMLIGKLKSCTQRSEAYAVNYGGNMDDKVLAVLEYIPGTITSIELEDSDVPLLLSSGAQKTLGLVIDMGKHTAYSRNLDRELELLDYNGLPAVRLHPGEVRPGSIAMTATVDENMTDPNDTTEYVIVPDDDETIEEQQREEKRREETIEKAEVRHIPAVEGSVKVLNKKQKKHLQEPLRMLPKGCKTFLMELFAGAATLSYMAVHMGFSISSPVDVIYDNRYDLLQKANRDKIDRMIEEDDPFLLSMSPVCGPWSSWQNVSMSKSEELYNKIMADRQSWYPVLKWLAGVVRKRIEKGREIVLENPWPSLLWKLRFMEDLYTEPLIHPVTGGPVELCRLDQCMFGLEGESGLPHQKATGMLLSSGEMKKYLTTRCDKSHDHEPLEGGQRTKRAQQWPEDLCFAIMYGAQEELRKQVLKLGFSMEYEQEEREEQGPLDAINNMDDVSEMPWKRRRIDLQELDREKDYEEYALDKEEELVAQKERDRRQGGGGTPSSHVCAEALSLSWITPFGAPTVLVSDQGVHNRGKLNSLLQGHGVEVRRTGVQAAFQLGTGERQGGILKEMMNRATHSKQLWGAEMISALCAESARTKNVMLNSSGYSPAQWVLGQTPEDATSLTGQSFDANMGAHQKRVDLEEEPPTHETFMRQLLMRQAAKEAFLDVDSCNKVRKALLRKSVPMRGPYRVGNLLNFHRKGKWYGPARMLGYQGTSSIWLLHGGVTLLVPETSCRPTSAEEIHKKNILELRPSRKRGRELVAEDEDIYIEDYIPFAADGDGRLRDPHAYRYCRVHRAITINSQTQQASESTPLTNAMRVSPARLDGDPRAFHTEEEITALKKEKDMIAFLASRRAKQVATRTRRYQKKNPKAGAGREVTYEKEPPDIQGKMRAAREKEWANWQKYTNGKWITEAEFKEMQRKDPKLKAIPTRWVETNKAEIGEPAVMKSRIVVRGDLEDSSKMRTDSPTVSQVMIATTMCLAACRDTDVWAGDISAAFLQGSAMDRTLVLKMPKGPPGGDPPGDYYVVTSTVYGTKDAPKGWYKNLHQTMIQKGFKAVPHEAAAYSLVNDKGELEGLAIVHGDDLLWTGGAEVERRMQEVCDVYKFGKVEKNVFKYCGRDVVKDKDGIHITCPNLIDRIRPIYMTAEERKKKEAKITEVHRQQLRSIIGSLAWLARVCRPDLAYAVSKLQSNVHTATFEDIGYANTVIAIAHKTKTAGIHYPLQAFRFEDAVISGLQDSSFANDGINAGQMVRQQRVTNLFCLKPPYLLPHSTQIDRQPLVPNS</sequence>
<feature type="region of interest" description="Disordered" evidence="1">
    <location>
        <begin position="535"/>
        <end position="565"/>
    </location>
</feature>
<evidence type="ECO:0000256" key="1">
    <source>
        <dbReference type="SAM" id="MobiDB-lite"/>
    </source>
</evidence>
<name>A0A9P1DKI8_9DINO</name>
<dbReference type="Pfam" id="PF07727">
    <property type="entry name" value="RVT_2"/>
    <property type="match status" value="1"/>
</dbReference>
<gene>
    <name evidence="3" type="ORF">C1SCF055_LOCUS36518</name>
</gene>
<evidence type="ECO:0000259" key="2">
    <source>
        <dbReference type="Pfam" id="PF07727"/>
    </source>
</evidence>
<feature type="compositionally biased region" description="Low complexity" evidence="1">
    <location>
        <begin position="630"/>
        <end position="646"/>
    </location>
</feature>
<feature type="region of interest" description="Disordered" evidence="1">
    <location>
        <begin position="173"/>
        <end position="200"/>
    </location>
</feature>
<feature type="compositionally biased region" description="Low complexity" evidence="1">
    <location>
        <begin position="366"/>
        <end position="380"/>
    </location>
</feature>
<reference evidence="3" key="1">
    <citation type="submission" date="2022-10" db="EMBL/GenBank/DDBJ databases">
        <authorList>
            <person name="Chen Y."/>
            <person name="Dougan E. K."/>
            <person name="Chan C."/>
            <person name="Rhodes N."/>
            <person name="Thang M."/>
        </authorList>
    </citation>
    <scope>NUCLEOTIDE SEQUENCE</scope>
</reference>
<feature type="compositionally biased region" description="Low complexity" evidence="1">
    <location>
        <begin position="191"/>
        <end position="200"/>
    </location>
</feature>
<dbReference type="InterPro" id="IPR036397">
    <property type="entry name" value="RNaseH_sf"/>
</dbReference>
<accession>A0A9P1DKI8</accession>
<evidence type="ECO:0000313" key="3">
    <source>
        <dbReference type="EMBL" id="CAI4011340.1"/>
    </source>
</evidence>
<feature type="compositionally biased region" description="Basic residues" evidence="1">
    <location>
        <begin position="1572"/>
        <end position="1583"/>
    </location>
</feature>
<proteinExistence type="predicted"/>
<dbReference type="OrthoDB" id="432251at2759"/>
<evidence type="ECO:0000313" key="4">
    <source>
        <dbReference type="EMBL" id="CAL1164715.1"/>
    </source>
</evidence>
<feature type="region of interest" description="Disordered" evidence="1">
    <location>
        <begin position="350"/>
        <end position="392"/>
    </location>
</feature>